<protein>
    <submittedName>
        <fullName evidence="2">Uncharacterized protein</fullName>
    </submittedName>
</protein>
<dbReference type="Proteomes" id="UP001295684">
    <property type="component" value="Unassembled WGS sequence"/>
</dbReference>
<keyword evidence="1" id="KW-0812">Transmembrane</keyword>
<organism evidence="2 3">
    <name type="scientific">Euplotes crassus</name>
    <dbReference type="NCBI Taxonomy" id="5936"/>
    <lineage>
        <taxon>Eukaryota</taxon>
        <taxon>Sar</taxon>
        <taxon>Alveolata</taxon>
        <taxon>Ciliophora</taxon>
        <taxon>Intramacronucleata</taxon>
        <taxon>Spirotrichea</taxon>
        <taxon>Hypotrichia</taxon>
        <taxon>Euplotida</taxon>
        <taxon>Euplotidae</taxon>
        <taxon>Moneuplotes</taxon>
    </lineage>
</organism>
<keyword evidence="3" id="KW-1185">Reference proteome</keyword>
<keyword evidence="1" id="KW-0472">Membrane</keyword>
<proteinExistence type="predicted"/>
<gene>
    <name evidence="2" type="ORF">ECRASSUSDP1_LOCUS25431</name>
</gene>
<comment type="caution">
    <text evidence="2">The sequence shown here is derived from an EMBL/GenBank/DDBJ whole genome shotgun (WGS) entry which is preliminary data.</text>
</comment>
<reference evidence="2" key="1">
    <citation type="submission" date="2023-07" db="EMBL/GenBank/DDBJ databases">
        <authorList>
            <consortium name="AG Swart"/>
            <person name="Singh M."/>
            <person name="Singh A."/>
            <person name="Seah K."/>
            <person name="Emmerich C."/>
        </authorList>
    </citation>
    <scope>NUCLEOTIDE SEQUENCE</scope>
    <source>
        <strain evidence="2">DP1</strain>
    </source>
</reference>
<keyword evidence="1" id="KW-1133">Transmembrane helix</keyword>
<evidence type="ECO:0000313" key="3">
    <source>
        <dbReference type="Proteomes" id="UP001295684"/>
    </source>
</evidence>
<dbReference type="AlphaFoldDB" id="A0AAD2D8X4"/>
<evidence type="ECO:0000313" key="2">
    <source>
        <dbReference type="EMBL" id="CAI2383915.1"/>
    </source>
</evidence>
<name>A0AAD2D8X4_EUPCR</name>
<evidence type="ECO:0000256" key="1">
    <source>
        <dbReference type="SAM" id="Phobius"/>
    </source>
</evidence>
<sequence length="69" mass="8162">MILIFFNFVRLIYHLWVSEIRISFKSLFNAIAFLFLKLPYFLILCILIVDILEARSGGKLDLILWKSLV</sequence>
<feature type="transmembrane region" description="Helical" evidence="1">
    <location>
        <begin position="27"/>
        <end position="49"/>
    </location>
</feature>
<dbReference type="EMBL" id="CAMPGE010026222">
    <property type="protein sequence ID" value="CAI2383915.1"/>
    <property type="molecule type" value="Genomic_DNA"/>
</dbReference>
<accession>A0AAD2D8X4</accession>